<keyword evidence="4 6" id="KW-0175">Coiled coil</keyword>
<protein>
    <submittedName>
        <fullName evidence="9">PPFIA binding protein 1b</fullName>
    </submittedName>
</protein>
<dbReference type="CDD" id="cd09563">
    <property type="entry name" value="SAM_liprin-beta1_2_repeat1"/>
    <property type="match status" value="1"/>
</dbReference>
<evidence type="ECO:0000256" key="7">
    <source>
        <dbReference type="SAM" id="MobiDB-lite"/>
    </source>
</evidence>
<evidence type="ECO:0000259" key="8">
    <source>
        <dbReference type="PROSITE" id="PS50105"/>
    </source>
</evidence>
<reference evidence="9" key="1">
    <citation type="submission" date="2023-05" db="EMBL/GenBank/DDBJ databases">
        <title>High-quality long-read genome of Scophthalmus maximus.</title>
        <authorList>
            <person name="Lien S."/>
            <person name="Martinez P."/>
        </authorList>
    </citation>
    <scope>NUCLEOTIDE SEQUENCE [LARGE SCALE GENOMIC DNA]</scope>
</reference>
<evidence type="ECO:0000256" key="3">
    <source>
        <dbReference type="ARBA" id="ARBA00022737"/>
    </source>
</evidence>
<dbReference type="FunFam" id="1.10.150.50:FF:000005">
    <property type="entry name" value="Liprin-beta-1 isoform 1"/>
    <property type="match status" value="1"/>
</dbReference>
<dbReference type="Pfam" id="PF00536">
    <property type="entry name" value="SAM_1"/>
    <property type="match status" value="2"/>
</dbReference>
<keyword evidence="3" id="KW-0677">Repeat</keyword>
<dbReference type="InterPro" id="IPR037617">
    <property type="entry name" value="LIPB1/2_SAM_1"/>
</dbReference>
<dbReference type="GO" id="GO:0005829">
    <property type="term" value="C:cytosol"/>
    <property type="evidence" value="ECO:0007669"/>
    <property type="project" value="UniProtKB-ARBA"/>
</dbReference>
<accession>A0A8D3DDH6</accession>
<dbReference type="InterPro" id="IPR037618">
    <property type="entry name" value="LIPB1/2_SAM_2nd"/>
</dbReference>
<sequence>MMSDASDMLAAALEQMDGIIAGSKALDYSNGMFDCQSPTSPFMGSLRALHLLEDLRSVLELMDTEERENLRCQIPDSTAESLVEWLHGHLSNGHVSLGAGDHYQERLSRIESDKESLVLQVSVLTDQVEAQGEKIRDLDLCLDEHREKLNATEEMLQQELLCRSALETQKLDLMSEVSNLKLKLNTIEKERVDFDDRFRDSEDLILEINELRYRLTDMESEKLLYEKKLKSTKSLMAKLSSLKIKMGQMQYEKQRKEHKLQAMKDLVVLRRQLEGQDGEMRRLQDETGFKAMALGSADPSERGGKTHVEVQRMKKAVESLMAANEEKDRKIEELKQSLLRYKKVQEMVINLIIPDPERVSEFTFVFLFFQNISEEISKTSEKPPFGPPATLPATTEDDSFGSRKARSSFGKGFFKIRGKKSGSTPNLDRSRSASAPMLAETEGRGTDHLDLAGLPQRSTNSDSTQTLPTTPEGRKKSKGIKKLFGKLRRSQSTTFTLDDNLPEGEFKRGGVRATAGPRLGWSRDLQRVNNDVDAPFARWSKDQVCDWLQDQGLGLYVNMARVWISSGQTLLQASQQDLERELGIKHPLHRKKLQLALQALGSEEEDNKGKLDFNWVTRWLDDIGLPQYKTQFDEGRVDGRMLHYMTVDDLLSLKVGSVLHHLSIKRAIQVLRLNTYEPNCLRRRPSDENNISPAEISQWTNHRVMEWLRSVDLAEYAPNLRGSGVHGGLMVLEPRFNVETMALLLNIPPNKTLLRRHLATHFNLLIGSEAQQLKQECLENPDYNLLTATTKVKPKKLSFGSFGSLRKKRQEESEEYVCPMDVEMPKGRSFQKGFELQIYEDDLDRLEQMEDSEGTVRQIGAFSEGIQNLTSMLKDDEFFSEMSNSPNPSVTDEESNA</sequence>
<dbReference type="Pfam" id="PF26022">
    <property type="entry name" value="CC_Liprin_beta"/>
    <property type="match status" value="1"/>
</dbReference>
<dbReference type="Proteomes" id="UP000694558">
    <property type="component" value="Chromosome 10"/>
</dbReference>
<feature type="domain" description="SAM" evidence="8">
    <location>
        <begin position="539"/>
        <end position="603"/>
    </location>
</feature>
<dbReference type="Gene3D" id="1.10.150.50">
    <property type="entry name" value="Transcription Factor, Ets-1"/>
    <property type="match status" value="3"/>
</dbReference>
<name>A0A8D3DDH6_SCOMX</name>
<dbReference type="GO" id="GO:0007528">
    <property type="term" value="P:neuromuscular junction development"/>
    <property type="evidence" value="ECO:0007669"/>
    <property type="project" value="TreeGrafter"/>
</dbReference>
<dbReference type="Pfam" id="PF07647">
    <property type="entry name" value="SAM_2"/>
    <property type="match status" value="1"/>
</dbReference>
<evidence type="ECO:0000256" key="1">
    <source>
        <dbReference type="ARBA" id="ARBA00007547"/>
    </source>
</evidence>
<feature type="compositionally biased region" description="Basic and acidic residues" evidence="7">
    <location>
        <begin position="441"/>
        <end position="450"/>
    </location>
</feature>
<dbReference type="GO" id="GO:0048786">
    <property type="term" value="C:presynaptic active zone"/>
    <property type="evidence" value="ECO:0007669"/>
    <property type="project" value="TreeGrafter"/>
</dbReference>
<evidence type="ECO:0000313" key="10">
    <source>
        <dbReference type="Proteomes" id="UP000694558"/>
    </source>
</evidence>
<comment type="similarity">
    <text evidence="1">Belongs to the liprin family. Liprin-beta subfamily.</text>
</comment>
<dbReference type="GeneTree" id="ENSGT01050000244951"/>
<evidence type="ECO:0000256" key="2">
    <source>
        <dbReference type="ARBA" id="ARBA00022553"/>
    </source>
</evidence>
<feature type="coiled-coil region" evidence="6">
    <location>
        <begin position="170"/>
        <end position="228"/>
    </location>
</feature>
<dbReference type="PANTHER" id="PTHR12587">
    <property type="entry name" value="LAR INTERACTING PROTEIN LIP -RELATED PROTEIN"/>
    <property type="match status" value="1"/>
</dbReference>
<dbReference type="SUPFAM" id="SSF47769">
    <property type="entry name" value="SAM/Pointed domain"/>
    <property type="match status" value="3"/>
</dbReference>
<dbReference type="CDD" id="cd09569">
    <property type="entry name" value="SAM_liprin-beta1_2_repeat3"/>
    <property type="match status" value="1"/>
</dbReference>
<gene>
    <name evidence="9" type="primary">ppfibp1b</name>
</gene>
<evidence type="ECO:0000256" key="4">
    <source>
        <dbReference type="ARBA" id="ARBA00023054"/>
    </source>
</evidence>
<reference evidence="9" key="2">
    <citation type="submission" date="2025-08" db="UniProtKB">
        <authorList>
            <consortium name="Ensembl"/>
        </authorList>
    </citation>
    <scope>IDENTIFICATION</scope>
</reference>
<dbReference type="CDD" id="cd09566">
    <property type="entry name" value="SAM_liprin-beta1_2_repeat2"/>
    <property type="match status" value="1"/>
</dbReference>
<evidence type="ECO:0000256" key="6">
    <source>
        <dbReference type="SAM" id="Coils"/>
    </source>
</evidence>
<evidence type="ECO:0000313" key="9">
    <source>
        <dbReference type="Ensembl" id="ENSSMAP00000057585.1"/>
    </source>
</evidence>
<dbReference type="FunFam" id="1.10.150.50:FF:000017">
    <property type="entry name" value="Liprin-beta-1 isoform 1"/>
    <property type="match status" value="1"/>
</dbReference>
<dbReference type="SMART" id="SM00454">
    <property type="entry name" value="SAM"/>
    <property type="match status" value="3"/>
</dbReference>
<feature type="coiled-coil region" evidence="6">
    <location>
        <begin position="310"/>
        <end position="344"/>
    </location>
</feature>
<organism evidence="9 10">
    <name type="scientific">Scophthalmus maximus</name>
    <name type="common">Turbot</name>
    <name type="synonym">Psetta maxima</name>
    <dbReference type="NCBI Taxonomy" id="52904"/>
    <lineage>
        <taxon>Eukaryota</taxon>
        <taxon>Metazoa</taxon>
        <taxon>Chordata</taxon>
        <taxon>Craniata</taxon>
        <taxon>Vertebrata</taxon>
        <taxon>Euteleostomi</taxon>
        <taxon>Actinopterygii</taxon>
        <taxon>Neopterygii</taxon>
        <taxon>Teleostei</taxon>
        <taxon>Neoteleostei</taxon>
        <taxon>Acanthomorphata</taxon>
        <taxon>Carangaria</taxon>
        <taxon>Pleuronectiformes</taxon>
        <taxon>Pleuronectoidei</taxon>
        <taxon>Scophthalmidae</taxon>
        <taxon>Scophthalmus</taxon>
    </lineage>
</organism>
<feature type="compositionally biased region" description="Polar residues" evidence="7">
    <location>
        <begin position="881"/>
        <end position="890"/>
    </location>
</feature>
<feature type="region of interest" description="Disordered" evidence="7">
    <location>
        <begin position="877"/>
        <end position="897"/>
    </location>
</feature>
<dbReference type="FunFam" id="1.10.150.50:FF:000007">
    <property type="entry name" value="Liprin-beta-1 isoform 1"/>
    <property type="match status" value="1"/>
</dbReference>
<keyword evidence="2" id="KW-0597">Phosphoprotein</keyword>
<dbReference type="Ensembl" id="ENSSMAT00000072953.1">
    <property type="protein sequence ID" value="ENSSMAP00000057585.1"/>
    <property type="gene ID" value="ENSSMAG00000006761.2"/>
</dbReference>
<comment type="function">
    <text evidence="5">May regulate the disassembly of focal adhesions. Did not bind receptor-like tyrosine phosphatases type 2A.</text>
</comment>
<feature type="region of interest" description="Disordered" evidence="7">
    <location>
        <begin position="377"/>
        <end position="478"/>
    </location>
</feature>
<feature type="domain" description="SAM" evidence="8">
    <location>
        <begin position="611"/>
        <end position="674"/>
    </location>
</feature>
<feature type="compositionally biased region" description="Polar residues" evidence="7">
    <location>
        <begin position="456"/>
        <end position="469"/>
    </location>
</feature>
<dbReference type="InterPro" id="IPR029515">
    <property type="entry name" value="Liprin"/>
</dbReference>
<proteinExistence type="inferred from homology"/>
<dbReference type="PROSITE" id="PS50105">
    <property type="entry name" value="SAM_DOMAIN"/>
    <property type="match status" value="2"/>
</dbReference>
<dbReference type="InterPro" id="IPR037619">
    <property type="entry name" value="LIPB1/2_SAM_3rd"/>
</dbReference>
<dbReference type="InterPro" id="IPR001660">
    <property type="entry name" value="SAM"/>
</dbReference>
<dbReference type="InterPro" id="IPR058914">
    <property type="entry name" value="LIPB1/2_CC"/>
</dbReference>
<dbReference type="AlphaFoldDB" id="A0A8D3DDH6"/>
<dbReference type="PANTHER" id="PTHR12587:SF16">
    <property type="entry name" value="LIPRIN-BETA-1"/>
    <property type="match status" value="1"/>
</dbReference>
<evidence type="ECO:0000256" key="5">
    <source>
        <dbReference type="ARBA" id="ARBA00060046"/>
    </source>
</evidence>
<dbReference type="InterPro" id="IPR013761">
    <property type="entry name" value="SAM/pointed_sf"/>
</dbReference>